<name>A0A318N5V7_9PROT</name>
<keyword evidence="6" id="KW-1185">Reference proteome</keyword>
<feature type="domain" description="ABC transporter" evidence="4">
    <location>
        <begin position="2"/>
        <end position="220"/>
    </location>
</feature>
<gene>
    <name evidence="5" type="ORF">DK869_06170</name>
</gene>
<dbReference type="PROSITE" id="PS00211">
    <property type="entry name" value="ABC_TRANSPORTER_1"/>
    <property type="match status" value="1"/>
</dbReference>
<evidence type="ECO:0000256" key="1">
    <source>
        <dbReference type="ARBA" id="ARBA00022448"/>
    </source>
</evidence>
<comment type="caution">
    <text evidence="5">The sequence shown here is derived from an EMBL/GenBank/DDBJ whole genome shotgun (WGS) entry which is preliminary data.</text>
</comment>
<dbReference type="PANTHER" id="PTHR42781">
    <property type="entry name" value="SPERMIDINE/PUTRESCINE IMPORT ATP-BINDING PROTEIN POTA"/>
    <property type="match status" value="1"/>
</dbReference>
<keyword evidence="1" id="KW-0813">Transport</keyword>
<dbReference type="PROSITE" id="PS50893">
    <property type="entry name" value="ABC_TRANSPORTER_2"/>
    <property type="match status" value="1"/>
</dbReference>
<dbReference type="InterPro" id="IPR003439">
    <property type="entry name" value="ABC_transporter-like_ATP-bd"/>
</dbReference>
<dbReference type="InterPro" id="IPR003593">
    <property type="entry name" value="AAA+_ATPase"/>
</dbReference>
<accession>A0A318N5V7</accession>
<dbReference type="Gene3D" id="3.40.50.300">
    <property type="entry name" value="P-loop containing nucleotide triphosphate hydrolases"/>
    <property type="match status" value="1"/>
</dbReference>
<proteinExistence type="predicted"/>
<dbReference type="SMART" id="SM00382">
    <property type="entry name" value="AAA"/>
    <property type="match status" value="1"/>
</dbReference>
<protein>
    <submittedName>
        <fullName evidence="5">ABC transporter ATP-binding protein</fullName>
    </submittedName>
</protein>
<keyword evidence="3 5" id="KW-0067">ATP-binding</keyword>
<evidence type="ECO:0000313" key="5">
    <source>
        <dbReference type="EMBL" id="PXZ00218.1"/>
    </source>
</evidence>
<evidence type="ECO:0000256" key="2">
    <source>
        <dbReference type="ARBA" id="ARBA00022741"/>
    </source>
</evidence>
<dbReference type="PANTHER" id="PTHR42781:SF4">
    <property type="entry name" value="SPERMIDINE_PUTRESCINE IMPORT ATP-BINDING PROTEIN POTA"/>
    <property type="match status" value="1"/>
</dbReference>
<dbReference type="Proteomes" id="UP000247565">
    <property type="component" value="Unassembled WGS sequence"/>
</dbReference>
<dbReference type="InterPro" id="IPR027417">
    <property type="entry name" value="P-loop_NTPase"/>
</dbReference>
<dbReference type="InterPro" id="IPR017871">
    <property type="entry name" value="ABC_transporter-like_CS"/>
</dbReference>
<evidence type="ECO:0000256" key="3">
    <source>
        <dbReference type="ARBA" id="ARBA00022840"/>
    </source>
</evidence>
<dbReference type="EMBL" id="QGLT01000003">
    <property type="protein sequence ID" value="PXZ00218.1"/>
    <property type="molecule type" value="Genomic_DNA"/>
</dbReference>
<dbReference type="AlphaFoldDB" id="A0A318N5V7"/>
<sequence length="220" mass="25603">MIFQINLKKLMKNHHHMFQLNVDFYSQNRSVVIFGPSGSGKTTLLKIIAGLNSPDCGLIKIDNKIFFDQKRKINLAPQERKLAYLFQGYSLFPHLTVKQNISFSLVKGIFNPRVSQDFAIVKDWMNRLEILSYAEYYPYQLSGGQQQRVALARALVAQPDLLLLDEPFSMLDSRLRRKLRYEIRDIQQRLQCLMMVISHDDEDVECFGEDILHLGKNSNY</sequence>
<dbReference type="GO" id="GO:0016887">
    <property type="term" value="F:ATP hydrolysis activity"/>
    <property type="evidence" value="ECO:0007669"/>
    <property type="project" value="InterPro"/>
</dbReference>
<dbReference type="GO" id="GO:0005524">
    <property type="term" value="F:ATP binding"/>
    <property type="evidence" value="ECO:0007669"/>
    <property type="project" value="UniProtKB-KW"/>
</dbReference>
<dbReference type="OrthoDB" id="9802264at2"/>
<dbReference type="InterPro" id="IPR050093">
    <property type="entry name" value="ABC_SmlMolc_Importer"/>
</dbReference>
<evidence type="ECO:0000313" key="6">
    <source>
        <dbReference type="Proteomes" id="UP000247565"/>
    </source>
</evidence>
<keyword evidence="2" id="KW-0547">Nucleotide-binding</keyword>
<dbReference type="SUPFAM" id="SSF52540">
    <property type="entry name" value="P-loop containing nucleoside triphosphate hydrolases"/>
    <property type="match status" value="1"/>
</dbReference>
<evidence type="ECO:0000259" key="4">
    <source>
        <dbReference type="PROSITE" id="PS50893"/>
    </source>
</evidence>
<reference evidence="5 6" key="1">
    <citation type="submission" date="2018-05" db="EMBL/GenBank/DDBJ databases">
        <title>Reference genomes for bee gut microbiota database.</title>
        <authorList>
            <person name="Ellegaard K.M."/>
        </authorList>
    </citation>
    <scope>NUCLEOTIDE SEQUENCE [LARGE SCALE GENOMIC DNA]</scope>
    <source>
        <strain evidence="5 6">ESL0284</strain>
    </source>
</reference>
<organism evidence="5 6">
    <name type="scientific">Commensalibacter melissae</name>
    <dbReference type="NCBI Taxonomy" id="2070537"/>
    <lineage>
        <taxon>Bacteria</taxon>
        <taxon>Pseudomonadati</taxon>
        <taxon>Pseudomonadota</taxon>
        <taxon>Alphaproteobacteria</taxon>
        <taxon>Acetobacterales</taxon>
        <taxon>Acetobacteraceae</taxon>
    </lineage>
</organism>
<dbReference type="Pfam" id="PF00005">
    <property type="entry name" value="ABC_tran"/>
    <property type="match status" value="1"/>
</dbReference>